<proteinExistence type="predicted"/>
<protein>
    <recommendedName>
        <fullName evidence="4">Transmembrane protein</fullName>
    </recommendedName>
</protein>
<reference evidence="2" key="1">
    <citation type="submission" date="2021-01" db="EMBL/GenBank/DDBJ databases">
        <authorList>
            <consortium name="Genoscope - CEA"/>
            <person name="William W."/>
        </authorList>
    </citation>
    <scope>NUCLEOTIDE SEQUENCE</scope>
</reference>
<keyword evidence="1" id="KW-1133">Transmembrane helix</keyword>
<accession>A0A8S1NTI0</accession>
<keyword evidence="1" id="KW-0812">Transmembrane</keyword>
<name>A0A8S1NTI0_PARPR</name>
<organism evidence="2 3">
    <name type="scientific">Paramecium primaurelia</name>
    <dbReference type="NCBI Taxonomy" id="5886"/>
    <lineage>
        <taxon>Eukaryota</taxon>
        <taxon>Sar</taxon>
        <taxon>Alveolata</taxon>
        <taxon>Ciliophora</taxon>
        <taxon>Intramacronucleata</taxon>
        <taxon>Oligohymenophorea</taxon>
        <taxon>Peniculida</taxon>
        <taxon>Parameciidae</taxon>
        <taxon>Paramecium</taxon>
    </lineage>
</organism>
<keyword evidence="3" id="KW-1185">Reference proteome</keyword>
<comment type="caution">
    <text evidence="2">The sequence shown here is derived from an EMBL/GenBank/DDBJ whole genome shotgun (WGS) entry which is preliminary data.</text>
</comment>
<dbReference type="EMBL" id="CAJJDM010000095">
    <property type="protein sequence ID" value="CAD8093256.1"/>
    <property type="molecule type" value="Genomic_DNA"/>
</dbReference>
<keyword evidence="1" id="KW-0472">Membrane</keyword>
<feature type="transmembrane region" description="Helical" evidence="1">
    <location>
        <begin position="12"/>
        <end position="31"/>
    </location>
</feature>
<dbReference type="AlphaFoldDB" id="A0A8S1NTI0"/>
<evidence type="ECO:0000256" key="1">
    <source>
        <dbReference type="SAM" id="Phobius"/>
    </source>
</evidence>
<evidence type="ECO:0000313" key="3">
    <source>
        <dbReference type="Proteomes" id="UP000688137"/>
    </source>
</evidence>
<evidence type="ECO:0000313" key="2">
    <source>
        <dbReference type="EMBL" id="CAD8093256.1"/>
    </source>
</evidence>
<sequence length="130" mass="15867">MFGIFKGLSYTILVILCFFNYFINIVIHTIFWRKHCQKSSYKLHSFNIILSFLWIYIYNYMHFYGIKSETNGCLGNLGNYFFNNSFIYDNRFCKQKRGFFENGGYYNFWYIHKKKNKQQKNLIQTQSIKT</sequence>
<evidence type="ECO:0008006" key="4">
    <source>
        <dbReference type="Google" id="ProtNLM"/>
    </source>
</evidence>
<gene>
    <name evidence="2" type="ORF">PPRIM_AZ9-3.1.T0920203</name>
</gene>
<dbReference type="Proteomes" id="UP000688137">
    <property type="component" value="Unassembled WGS sequence"/>
</dbReference>
<feature type="transmembrane region" description="Helical" evidence="1">
    <location>
        <begin position="43"/>
        <end position="61"/>
    </location>
</feature>